<dbReference type="GO" id="GO:0016746">
    <property type="term" value="F:acyltransferase activity"/>
    <property type="evidence" value="ECO:0007669"/>
    <property type="project" value="UniProtKB-KW"/>
</dbReference>
<feature type="compositionally biased region" description="Low complexity" evidence="1">
    <location>
        <begin position="101"/>
        <end position="114"/>
    </location>
</feature>
<evidence type="ECO:0000313" key="2">
    <source>
        <dbReference type="EMBL" id="KAK8964159.1"/>
    </source>
</evidence>
<name>A0ABR2MKS4_9ASPA</name>
<proteinExistence type="predicted"/>
<gene>
    <name evidence="2" type="primary">GPAT5</name>
    <name evidence="2" type="ORF">KSP40_PGU006833</name>
</gene>
<accession>A0ABR2MKS4</accession>
<keyword evidence="2" id="KW-0012">Acyltransferase</keyword>
<keyword evidence="3" id="KW-1185">Reference proteome</keyword>
<feature type="region of interest" description="Disordered" evidence="1">
    <location>
        <begin position="47"/>
        <end position="114"/>
    </location>
</feature>
<evidence type="ECO:0000313" key="3">
    <source>
        <dbReference type="Proteomes" id="UP001412067"/>
    </source>
</evidence>
<reference evidence="2 3" key="1">
    <citation type="journal article" date="2022" name="Nat. Plants">
        <title>Genomes of leafy and leafless Platanthera orchids illuminate the evolution of mycoheterotrophy.</title>
        <authorList>
            <person name="Li M.H."/>
            <person name="Liu K.W."/>
            <person name="Li Z."/>
            <person name="Lu H.C."/>
            <person name="Ye Q.L."/>
            <person name="Zhang D."/>
            <person name="Wang J.Y."/>
            <person name="Li Y.F."/>
            <person name="Zhong Z.M."/>
            <person name="Liu X."/>
            <person name="Yu X."/>
            <person name="Liu D.K."/>
            <person name="Tu X.D."/>
            <person name="Liu B."/>
            <person name="Hao Y."/>
            <person name="Liao X.Y."/>
            <person name="Jiang Y.T."/>
            <person name="Sun W.H."/>
            <person name="Chen J."/>
            <person name="Chen Y.Q."/>
            <person name="Ai Y."/>
            <person name="Zhai J.W."/>
            <person name="Wu S.S."/>
            <person name="Zhou Z."/>
            <person name="Hsiao Y.Y."/>
            <person name="Wu W.L."/>
            <person name="Chen Y.Y."/>
            <person name="Lin Y.F."/>
            <person name="Hsu J.L."/>
            <person name="Li C.Y."/>
            <person name="Wang Z.W."/>
            <person name="Zhao X."/>
            <person name="Zhong W.Y."/>
            <person name="Ma X.K."/>
            <person name="Ma L."/>
            <person name="Huang J."/>
            <person name="Chen G.Z."/>
            <person name="Huang M.Z."/>
            <person name="Huang L."/>
            <person name="Peng D.H."/>
            <person name="Luo Y.B."/>
            <person name="Zou S.Q."/>
            <person name="Chen S.P."/>
            <person name="Lan S."/>
            <person name="Tsai W.C."/>
            <person name="Van de Peer Y."/>
            <person name="Liu Z.J."/>
        </authorList>
    </citation>
    <scope>NUCLEOTIDE SEQUENCE [LARGE SCALE GENOMIC DNA]</scope>
    <source>
        <strain evidence="2">Lor288</strain>
    </source>
</reference>
<dbReference type="EMBL" id="JBBWWR010000007">
    <property type="protein sequence ID" value="KAK8964159.1"/>
    <property type="molecule type" value="Genomic_DNA"/>
</dbReference>
<feature type="compositionally biased region" description="Low complexity" evidence="1">
    <location>
        <begin position="77"/>
        <end position="93"/>
    </location>
</feature>
<evidence type="ECO:0000256" key="1">
    <source>
        <dbReference type="SAM" id="MobiDB-lite"/>
    </source>
</evidence>
<feature type="region of interest" description="Disordered" evidence="1">
    <location>
        <begin position="1"/>
        <end position="26"/>
    </location>
</feature>
<feature type="compositionally biased region" description="Low complexity" evidence="1">
    <location>
        <begin position="47"/>
        <end position="69"/>
    </location>
</feature>
<comment type="caution">
    <text evidence="2">The sequence shown here is derived from an EMBL/GenBank/DDBJ whole genome shotgun (WGS) entry which is preliminary data.</text>
</comment>
<organism evidence="2 3">
    <name type="scientific">Platanthera guangdongensis</name>
    <dbReference type="NCBI Taxonomy" id="2320717"/>
    <lineage>
        <taxon>Eukaryota</taxon>
        <taxon>Viridiplantae</taxon>
        <taxon>Streptophyta</taxon>
        <taxon>Embryophyta</taxon>
        <taxon>Tracheophyta</taxon>
        <taxon>Spermatophyta</taxon>
        <taxon>Magnoliopsida</taxon>
        <taxon>Liliopsida</taxon>
        <taxon>Asparagales</taxon>
        <taxon>Orchidaceae</taxon>
        <taxon>Orchidoideae</taxon>
        <taxon>Orchideae</taxon>
        <taxon>Orchidinae</taxon>
        <taxon>Platanthera</taxon>
    </lineage>
</organism>
<dbReference type="Proteomes" id="UP001412067">
    <property type="component" value="Unassembled WGS sequence"/>
</dbReference>
<sequence length="114" mass="11477">MVQPNRSAPRVPPADLQSRAVFHDGRLVRRPDPLAALLLLLWFPSASSSPYSASSSSTSPYSASSSSTSPSPPTSPATPTASPAFASPSVAAPLPLPPPATSSSATTAPPSIPS</sequence>
<protein>
    <submittedName>
        <fullName evidence="2">Glycerol-3-phosphate acyltransferase 5</fullName>
    </submittedName>
</protein>
<keyword evidence="2" id="KW-0808">Transferase</keyword>